<keyword evidence="3" id="KW-1185">Reference proteome</keyword>
<feature type="region of interest" description="Disordered" evidence="1">
    <location>
        <begin position="21"/>
        <end position="44"/>
    </location>
</feature>
<gene>
    <name evidence="2" type="ORF">Cgig2_024028</name>
</gene>
<protein>
    <submittedName>
        <fullName evidence="2">Uncharacterized protein</fullName>
    </submittedName>
</protein>
<evidence type="ECO:0000313" key="2">
    <source>
        <dbReference type="EMBL" id="KAJ8444464.1"/>
    </source>
</evidence>
<dbReference type="AlphaFoldDB" id="A0A9Q1QJT5"/>
<accession>A0A9Q1QJT5</accession>
<proteinExistence type="predicted"/>
<feature type="compositionally biased region" description="Basic and acidic residues" evidence="1">
    <location>
        <begin position="21"/>
        <end position="31"/>
    </location>
</feature>
<evidence type="ECO:0000313" key="3">
    <source>
        <dbReference type="Proteomes" id="UP001153076"/>
    </source>
</evidence>
<name>A0A9Q1QJT5_9CARY</name>
<reference evidence="2" key="1">
    <citation type="submission" date="2022-04" db="EMBL/GenBank/DDBJ databases">
        <title>Carnegiea gigantea Genome sequencing and assembly v2.</title>
        <authorList>
            <person name="Copetti D."/>
            <person name="Sanderson M.J."/>
            <person name="Burquez A."/>
            <person name="Wojciechowski M.F."/>
        </authorList>
    </citation>
    <scope>NUCLEOTIDE SEQUENCE</scope>
    <source>
        <strain evidence="2">SGP5-SGP5p</strain>
        <tissue evidence="2">Aerial part</tissue>
    </source>
</reference>
<sequence>MSKFSPSDRFCSGRFHREQFSIKTSDSDGPRSDLTGQARRTKAAGPIHENAEVVGLGPLAVDRDLVHESAKTMGLGPVATGNEFVKRGSLAQQMEMQSTRRNGRASQASRHLTNYICYNVQSKDLLATNSFEHGSSRLGKWLIDYRGTLSRIDTWRPTFGLLDSDLVPEGGLRLGKLTTLGV</sequence>
<organism evidence="2 3">
    <name type="scientific">Carnegiea gigantea</name>
    <dbReference type="NCBI Taxonomy" id="171969"/>
    <lineage>
        <taxon>Eukaryota</taxon>
        <taxon>Viridiplantae</taxon>
        <taxon>Streptophyta</taxon>
        <taxon>Embryophyta</taxon>
        <taxon>Tracheophyta</taxon>
        <taxon>Spermatophyta</taxon>
        <taxon>Magnoliopsida</taxon>
        <taxon>eudicotyledons</taxon>
        <taxon>Gunneridae</taxon>
        <taxon>Pentapetalae</taxon>
        <taxon>Caryophyllales</taxon>
        <taxon>Cactineae</taxon>
        <taxon>Cactaceae</taxon>
        <taxon>Cactoideae</taxon>
        <taxon>Echinocereeae</taxon>
        <taxon>Carnegiea</taxon>
    </lineage>
</organism>
<comment type="caution">
    <text evidence="2">The sequence shown here is derived from an EMBL/GenBank/DDBJ whole genome shotgun (WGS) entry which is preliminary data.</text>
</comment>
<dbReference type="EMBL" id="JAKOGI010000097">
    <property type="protein sequence ID" value="KAJ8444464.1"/>
    <property type="molecule type" value="Genomic_DNA"/>
</dbReference>
<dbReference type="Proteomes" id="UP001153076">
    <property type="component" value="Unassembled WGS sequence"/>
</dbReference>
<evidence type="ECO:0000256" key="1">
    <source>
        <dbReference type="SAM" id="MobiDB-lite"/>
    </source>
</evidence>